<dbReference type="OrthoDB" id="4954868at2"/>
<dbReference type="RefSeq" id="WP_064003629.1">
    <property type="nucleotide sequence ID" value="NZ_LSTV01000005.1"/>
</dbReference>
<gene>
    <name evidence="1" type="ORF">AYL44_12545</name>
</gene>
<evidence type="ECO:0000313" key="2">
    <source>
        <dbReference type="Proteomes" id="UP000076998"/>
    </source>
</evidence>
<protein>
    <submittedName>
        <fullName evidence="1">Lipopolysaccharide biosynthesis protein</fullName>
    </submittedName>
</protein>
<name>A0A177K656_9MICO</name>
<accession>A0A177K656</accession>
<dbReference type="InterPro" id="IPR025447">
    <property type="entry name" value="DUF4192"/>
</dbReference>
<dbReference type="AlphaFoldDB" id="A0A177K656"/>
<proteinExistence type="predicted"/>
<comment type="caution">
    <text evidence="1">The sequence shown here is derived from an EMBL/GenBank/DDBJ whole genome shotgun (WGS) entry which is preliminary data.</text>
</comment>
<organism evidence="1 2">
    <name type="scientific">Microbacterium oleivorans</name>
    <dbReference type="NCBI Taxonomy" id="273677"/>
    <lineage>
        <taxon>Bacteria</taxon>
        <taxon>Bacillati</taxon>
        <taxon>Actinomycetota</taxon>
        <taxon>Actinomycetes</taxon>
        <taxon>Micrococcales</taxon>
        <taxon>Microbacteriaceae</taxon>
        <taxon>Microbacterium</taxon>
    </lineage>
</organism>
<sequence>MSTIVAAADAAHLLRLVPRLLDYTPTQSLVVIPLRSGRSLGVMRVDLPPDDADLDAVASTVVGLACRVAGVEGFVAVVYTDESADRTLPGADLIGALRRTARACGIDVVDALTVAADGWGSHLEPTLPRGGHPLALIEHRAPASDQSSGADLPLVDASEVAGTAAALASLESALTVLCGIPSTLGAETRVDPAALQAACALDDLPALYEEMLEWDAAALDPMRVAVLGWCLSRPSLRDVAIVQWSGDQDRGDDALHAQRRWEDGDEYPVDLAEVLWGEGPRPDPERLLRALELVRQVAARLPADERAGACATAGWLAWALGRSTHAGRYAAAALEVDPRLGLAEILMSFVQSSHLPDWAFRR</sequence>
<reference evidence="1 2" key="1">
    <citation type="submission" date="2016-02" db="EMBL/GenBank/DDBJ databases">
        <authorList>
            <person name="Wen L."/>
            <person name="He K."/>
            <person name="Yang H."/>
        </authorList>
    </citation>
    <scope>NUCLEOTIDE SEQUENCE [LARGE SCALE GENOMIC DNA]</scope>
    <source>
        <strain evidence="1 2">CD11_3</strain>
    </source>
</reference>
<evidence type="ECO:0000313" key="1">
    <source>
        <dbReference type="EMBL" id="OAH48853.1"/>
    </source>
</evidence>
<dbReference type="Proteomes" id="UP000076998">
    <property type="component" value="Unassembled WGS sequence"/>
</dbReference>
<dbReference type="Pfam" id="PF13830">
    <property type="entry name" value="DUF4192"/>
    <property type="match status" value="2"/>
</dbReference>
<dbReference type="EMBL" id="LSTV01000005">
    <property type="protein sequence ID" value="OAH48853.1"/>
    <property type="molecule type" value="Genomic_DNA"/>
</dbReference>